<dbReference type="Proteomes" id="UP001187471">
    <property type="component" value="Unassembled WGS sequence"/>
</dbReference>
<dbReference type="GO" id="GO:0043186">
    <property type="term" value="C:P granule"/>
    <property type="evidence" value="ECO:0007669"/>
    <property type="project" value="TreeGrafter"/>
</dbReference>
<gene>
    <name evidence="6" type="ORF">RJ640_001673</name>
</gene>
<comment type="caution">
    <text evidence="6">The sequence shown here is derived from an EMBL/GenBank/DDBJ whole genome shotgun (WGS) entry which is preliminary data.</text>
</comment>
<dbReference type="Pfam" id="PF01423">
    <property type="entry name" value="LSM"/>
    <property type="match status" value="1"/>
</dbReference>
<dbReference type="GO" id="GO:0003723">
    <property type="term" value="F:RNA binding"/>
    <property type="evidence" value="ECO:0007669"/>
    <property type="project" value="TreeGrafter"/>
</dbReference>
<organism evidence="6 7">
    <name type="scientific">Escallonia rubra</name>
    <dbReference type="NCBI Taxonomy" id="112253"/>
    <lineage>
        <taxon>Eukaryota</taxon>
        <taxon>Viridiplantae</taxon>
        <taxon>Streptophyta</taxon>
        <taxon>Embryophyta</taxon>
        <taxon>Tracheophyta</taxon>
        <taxon>Spermatophyta</taxon>
        <taxon>Magnoliopsida</taxon>
        <taxon>eudicotyledons</taxon>
        <taxon>Gunneridae</taxon>
        <taxon>Pentapetalae</taxon>
        <taxon>asterids</taxon>
        <taxon>campanulids</taxon>
        <taxon>Escalloniales</taxon>
        <taxon>Escalloniaceae</taxon>
        <taxon>Escallonia</taxon>
    </lineage>
</organism>
<dbReference type="GO" id="GO:0005685">
    <property type="term" value="C:U1 snRNP"/>
    <property type="evidence" value="ECO:0007669"/>
    <property type="project" value="TreeGrafter"/>
</dbReference>
<dbReference type="GO" id="GO:0034719">
    <property type="term" value="C:SMN-Sm protein complex"/>
    <property type="evidence" value="ECO:0007669"/>
    <property type="project" value="TreeGrafter"/>
</dbReference>
<accession>A0AA88S2L2</accession>
<evidence type="ECO:0000256" key="1">
    <source>
        <dbReference type="ARBA" id="ARBA00006850"/>
    </source>
</evidence>
<dbReference type="GO" id="GO:0005682">
    <property type="term" value="C:U5 snRNP"/>
    <property type="evidence" value="ECO:0007669"/>
    <property type="project" value="TreeGrafter"/>
</dbReference>
<dbReference type="PANTHER" id="PTHR10553:SF2">
    <property type="entry name" value="SMALL NUCLEAR RIBONUCLEOPROTEIN G"/>
    <property type="match status" value="1"/>
</dbReference>
<sequence>MAQSPPVALPVTEPNVKSGSESNNSFVAGGDDVVGRGEGAEGAVEAEEEVEGGGSYDDDDYHDRGGGGRGRRSVLRGVAVVLELGLYSGGGGAADDGEKRRRGIKARHCEIKLNANRMVVGTLRGFDQFMNLVIDNTVEVNGNENNDIGMVVSHAIPPSFIHSNEISVSEMSTVAKAMLSEETAWSLLKRSSLLPDPSECRSAFGMLDKARGSNKA</sequence>
<evidence type="ECO:0000256" key="4">
    <source>
        <dbReference type="SAM" id="MobiDB-lite"/>
    </source>
</evidence>
<reference evidence="6" key="1">
    <citation type="submission" date="2022-12" db="EMBL/GenBank/DDBJ databases">
        <title>Draft genome assemblies for two species of Escallonia (Escalloniales).</title>
        <authorList>
            <person name="Chanderbali A."/>
            <person name="Dervinis C."/>
            <person name="Anghel I."/>
            <person name="Soltis D."/>
            <person name="Soltis P."/>
            <person name="Zapata F."/>
        </authorList>
    </citation>
    <scope>NUCLEOTIDE SEQUENCE</scope>
    <source>
        <strain evidence="6">UCBG92.1500</strain>
        <tissue evidence="6">Leaf</tissue>
    </source>
</reference>
<name>A0AA88S2L2_9ASTE</name>
<dbReference type="InterPro" id="IPR001163">
    <property type="entry name" value="Sm_dom_euk/arc"/>
</dbReference>
<feature type="domain" description="Sm" evidence="5">
    <location>
        <begin position="99"/>
        <end position="171"/>
    </location>
</feature>
<dbReference type="GO" id="GO:0005689">
    <property type="term" value="C:U12-type spliceosomal complex"/>
    <property type="evidence" value="ECO:0007669"/>
    <property type="project" value="TreeGrafter"/>
</dbReference>
<dbReference type="GO" id="GO:0071011">
    <property type="term" value="C:precatalytic spliceosome"/>
    <property type="evidence" value="ECO:0007669"/>
    <property type="project" value="TreeGrafter"/>
</dbReference>
<proteinExistence type="inferred from homology"/>
<evidence type="ECO:0000313" key="6">
    <source>
        <dbReference type="EMBL" id="KAK2994767.1"/>
    </source>
</evidence>
<feature type="compositionally biased region" description="Polar residues" evidence="4">
    <location>
        <begin position="15"/>
        <end position="26"/>
    </location>
</feature>
<comment type="similarity">
    <text evidence="1">Belongs to the snRNP Sm proteins family.</text>
</comment>
<protein>
    <recommendedName>
        <fullName evidence="3">Sm protein G</fullName>
    </recommendedName>
</protein>
<dbReference type="EMBL" id="JAVXUO010000171">
    <property type="protein sequence ID" value="KAK2994767.1"/>
    <property type="molecule type" value="Genomic_DNA"/>
</dbReference>
<dbReference type="PANTHER" id="PTHR10553">
    <property type="entry name" value="SMALL NUCLEAR RIBONUCLEOPROTEIN"/>
    <property type="match status" value="1"/>
</dbReference>
<evidence type="ECO:0000256" key="2">
    <source>
        <dbReference type="ARBA" id="ARBA00023274"/>
    </source>
</evidence>
<dbReference type="AlphaFoldDB" id="A0AA88S2L2"/>
<dbReference type="GO" id="GO:0000398">
    <property type="term" value="P:mRNA splicing, via spliceosome"/>
    <property type="evidence" value="ECO:0007669"/>
    <property type="project" value="TreeGrafter"/>
</dbReference>
<dbReference type="InterPro" id="IPR044641">
    <property type="entry name" value="Lsm7/SmG-like"/>
</dbReference>
<dbReference type="SUPFAM" id="SSF50182">
    <property type="entry name" value="Sm-like ribonucleoproteins"/>
    <property type="match status" value="1"/>
</dbReference>
<dbReference type="InterPro" id="IPR010920">
    <property type="entry name" value="LSM_dom_sf"/>
</dbReference>
<dbReference type="GO" id="GO:0071004">
    <property type="term" value="C:U2-type prespliceosome"/>
    <property type="evidence" value="ECO:0007669"/>
    <property type="project" value="TreeGrafter"/>
</dbReference>
<dbReference type="SMART" id="SM00651">
    <property type="entry name" value="Sm"/>
    <property type="match status" value="1"/>
</dbReference>
<dbReference type="GO" id="GO:0097526">
    <property type="term" value="C:spliceosomal tri-snRNP complex"/>
    <property type="evidence" value="ECO:0007669"/>
    <property type="project" value="TreeGrafter"/>
</dbReference>
<keyword evidence="2" id="KW-0687">Ribonucleoprotein</keyword>
<dbReference type="Gene3D" id="2.30.30.100">
    <property type="match status" value="1"/>
</dbReference>
<evidence type="ECO:0000313" key="7">
    <source>
        <dbReference type="Proteomes" id="UP001187471"/>
    </source>
</evidence>
<evidence type="ECO:0000256" key="3">
    <source>
        <dbReference type="ARBA" id="ARBA00041356"/>
    </source>
</evidence>
<dbReference type="GO" id="GO:0071013">
    <property type="term" value="C:catalytic step 2 spliceosome"/>
    <property type="evidence" value="ECO:0007669"/>
    <property type="project" value="TreeGrafter"/>
</dbReference>
<dbReference type="GO" id="GO:0005687">
    <property type="term" value="C:U4 snRNP"/>
    <property type="evidence" value="ECO:0007669"/>
    <property type="project" value="TreeGrafter"/>
</dbReference>
<feature type="region of interest" description="Disordered" evidence="4">
    <location>
        <begin position="1"/>
        <end position="70"/>
    </location>
</feature>
<keyword evidence="7" id="KW-1185">Reference proteome</keyword>
<feature type="compositionally biased region" description="Acidic residues" evidence="4">
    <location>
        <begin position="44"/>
        <end position="60"/>
    </location>
</feature>
<dbReference type="GO" id="GO:0005686">
    <property type="term" value="C:U2 snRNP"/>
    <property type="evidence" value="ECO:0007669"/>
    <property type="project" value="TreeGrafter"/>
</dbReference>
<evidence type="ECO:0000259" key="5">
    <source>
        <dbReference type="SMART" id="SM00651"/>
    </source>
</evidence>